<sequence>MPLLEKKNNKTLSWLKYGIGSAVVLLLVYNSVYFRKLDEVKAEASGKFDAAAFAKTFLEKQLTPKLATAPDIDELTTLLSTDKNKAFEMYSHATAIGNIRYFLVKGQGTITQINENDLTIQTPKQQLTLAMEFIYGNALRDASGEFDITKFTKTADINNVSSELNKLIRASVVFPFRPKAKVGDTVQFAGAIALNKEHLNLTEIEVVPASLK</sequence>
<keyword evidence="1" id="KW-1133">Transmembrane helix</keyword>
<name>A0A7W6ETW6_9BACT</name>
<dbReference type="EMBL" id="JACIBY010000021">
    <property type="protein sequence ID" value="MBB3841816.1"/>
    <property type="molecule type" value="Genomic_DNA"/>
</dbReference>
<evidence type="ECO:0008006" key="4">
    <source>
        <dbReference type="Google" id="ProtNLM"/>
    </source>
</evidence>
<dbReference type="AlphaFoldDB" id="A0A7W6ETW6"/>
<keyword evidence="1" id="KW-0472">Membrane</keyword>
<evidence type="ECO:0000313" key="2">
    <source>
        <dbReference type="EMBL" id="MBB3841816.1"/>
    </source>
</evidence>
<keyword evidence="1" id="KW-0812">Transmembrane</keyword>
<evidence type="ECO:0000313" key="3">
    <source>
        <dbReference type="Proteomes" id="UP000541352"/>
    </source>
</evidence>
<organism evidence="2 3">
    <name type="scientific">Runella defluvii</name>
    <dbReference type="NCBI Taxonomy" id="370973"/>
    <lineage>
        <taxon>Bacteria</taxon>
        <taxon>Pseudomonadati</taxon>
        <taxon>Bacteroidota</taxon>
        <taxon>Cytophagia</taxon>
        <taxon>Cytophagales</taxon>
        <taxon>Spirosomataceae</taxon>
        <taxon>Runella</taxon>
    </lineage>
</organism>
<dbReference type="InterPro" id="IPR036215">
    <property type="entry name" value="TM0957-like_sf"/>
</dbReference>
<dbReference type="SUPFAM" id="SSF141318">
    <property type="entry name" value="TM0957-like"/>
    <property type="match status" value="1"/>
</dbReference>
<dbReference type="Pfam" id="PF10054">
    <property type="entry name" value="DUF2291"/>
    <property type="match status" value="1"/>
</dbReference>
<gene>
    <name evidence="2" type="ORF">FHS57_005845</name>
</gene>
<evidence type="ECO:0000256" key="1">
    <source>
        <dbReference type="SAM" id="Phobius"/>
    </source>
</evidence>
<reference evidence="2 3" key="1">
    <citation type="submission" date="2020-08" db="EMBL/GenBank/DDBJ databases">
        <title>Genomic Encyclopedia of Type Strains, Phase IV (KMG-IV): sequencing the most valuable type-strain genomes for metagenomic binning, comparative biology and taxonomic classification.</title>
        <authorList>
            <person name="Goeker M."/>
        </authorList>
    </citation>
    <scope>NUCLEOTIDE SEQUENCE [LARGE SCALE GENOMIC DNA]</scope>
    <source>
        <strain evidence="2 3">DSM 17976</strain>
    </source>
</reference>
<dbReference type="Proteomes" id="UP000541352">
    <property type="component" value="Unassembled WGS sequence"/>
</dbReference>
<dbReference type="InterPro" id="IPR014582">
    <property type="entry name" value="UCP033535_lipo"/>
</dbReference>
<keyword evidence="3" id="KW-1185">Reference proteome</keyword>
<accession>A0A7W6ETW6</accession>
<dbReference type="Gene3D" id="2.40.50.420">
    <property type="entry name" value="Envelope glycoprotein gp160, DUF2291, alpha/beta domain"/>
    <property type="match status" value="2"/>
</dbReference>
<proteinExistence type="predicted"/>
<comment type="caution">
    <text evidence="2">The sequence shown here is derived from an EMBL/GenBank/DDBJ whole genome shotgun (WGS) entry which is preliminary data.</text>
</comment>
<protein>
    <recommendedName>
        <fullName evidence="4">DUF2291 domain-containing protein</fullName>
    </recommendedName>
</protein>
<feature type="transmembrane region" description="Helical" evidence="1">
    <location>
        <begin position="12"/>
        <end position="32"/>
    </location>
</feature>